<reference evidence="4" key="1">
    <citation type="submission" date="2015-12" db="EMBL/GenBank/DDBJ databases">
        <title>De novo transcriptome assembly of four potential Pierce s Disease insect vectors from Arizona vineyards.</title>
        <authorList>
            <person name="Tassone E.E."/>
        </authorList>
    </citation>
    <scope>NUCLEOTIDE SEQUENCE</scope>
</reference>
<dbReference type="PANTHER" id="PTHR16195">
    <property type="entry name" value="ZINC FINGER CCHC DOMAIN CONTAINING PROTEIN"/>
    <property type="match status" value="1"/>
</dbReference>
<feature type="region of interest" description="Disordered" evidence="2">
    <location>
        <begin position="654"/>
        <end position="673"/>
    </location>
</feature>
<accession>A0A1B6DUD1</accession>
<keyword evidence="1" id="KW-0862">Zinc</keyword>
<feature type="compositionally biased region" description="Polar residues" evidence="2">
    <location>
        <begin position="356"/>
        <end position="366"/>
    </location>
</feature>
<feature type="compositionally biased region" description="Polar residues" evidence="2">
    <location>
        <begin position="473"/>
        <end position="482"/>
    </location>
</feature>
<feature type="region of interest" description="Disordered" evidence="2">
    <location>
        <begin position="257"/>
        <end position="310"/>
    </location>
</feature>
<gene>
    <name evidence="4" type="ORF">g.15203</name>
</gene>
<protein>
    <recommendedName>
        <fullName evidence="3">CCHC-type domain-containing protein</fullName>
    </recommendedName>
</protein>
<dbReference type="GO" id="GO:0008270">
    <property type="term" value="F:zinc ion binding"/>
    <property type="evidence" value="ECO:0007669"/>
    <property type="project" value="UniProtKB-KW"/>
</dbReference>
<sequence length="673" mass="74343">MVCKEDVVTWFKSLKSYNRIDVMCSLLNSSLPFELRFLGTCLEDLGKRDFHDLRNSENGANSLSEISSLDIQCISDKRARTKLAVYISLLRSCNYECANGLYKILANFDEVNNILKSNLVLNTDDETLEELLLLYTLALNHPAFTFEQKLSLGSIFSKLQEEELRLEALKRSRSLLGSSELESMNEKPKQYQSCPMSEQETLRVNTSHCTQLPTTTGETLVSIPEQLNALSYLRFNYSAPLMTTPWSQVVLSTNEPQSSPLVSQKSSPCQSNSPSRAGSPGKPKSLPTIVSTHKPPPRTDTGESLSKEMSNSIDQLRGMCDDELNYGAIQQLRSIINKSQVPNGLTIDSVKKKPDSNTSEPNNETPTPRRYVNIDNTLTSPGLIYTVGPPPVICNGNPQCYTCYIGSRTPHNRSLHPQFLDQMKALRLDADNCLHTSNSSASDSASDHSPPDTPSLSTHSDRGPPSKDAPTGEISNNFSCTDEQQRPHSRSRGLGRSNRSNLQGIQNIPRGRGPNPNNRRRDIGSSNGVLEDRKGFTGNESGNPFPYSPNAPSPYIPPTHFMRSAAYPFGPGNFLRTTFPFPTHPNGDLVYQYPPPPPQPFIPSGPAPGPNPLSYSMAAPPPKISCYNCGSQNHMPSECQDPTIEEITKQGQYRIDYNPYPKSGECSSGNQEK</sequence>
<evidence type="ECO:0000313" key="4">
    <source>
        <dbReference type="EMBL" id="JAS29286.1"/>
    </source>
</evidence>
<evidence type="ECO:0000256" key="2">
    <source>
        <dbReference type="SAM" id="MobiDB-lite"/>
    </source>
</evidence>
<dbReference type="EMBL" id="GEDC01008012">
    <property type="protein sequence ID" value="JAS29286.1"/>
    <property type="molecule type" value="Transcribed_RNA"/>
</dbReference>
<evidence type="ECO:0000259" key="3">
    <source>
        <dbReference type="PROSITE" id="PS50158"/>
    </source>
</evidence>
<proteinExistence type="predicted"/>
<evidence type="ECO:0000256" key="1">
    <source>
        <dbReference type="PROSITE-ProRule" id="PRU00047"/>
    </source>
</evidence>
<keyword evidence="1" id="KW-0479">Metal-binding</keyword>
<keyword evidence="1" id="KW-0863">Zinc-finger</keyword>
<organism evidence="4">
    <name type="scientific">Clastoptera arizonana</name>
    <name type="common">Arizona spittle bug</name>
    <dbReference type="NCBI Taxonomy" id="38151"/>
    <lineage>
        <taxon>Eukaryota</taxon>
        <taxon>Metazoa</taxon>
        <taxon>Ecdysozoa</taxon>
        <taxon>Arthropoda</taxon>
        <taxon>Hexapoda</taxon>
        <taxon>Insecta</taxon>
        <taxon>Pterygota</taxon>
        <taxon>Neoptera</taxon>
        <taxon>Paraneoptera</taxon>
        <taxon>Hemiptera</taxon>
        <taxon>Auchenorrhyncha</taxon>
        <taxon>Cercopoidea</taxon>
        <taxon>Clastopteridae</taxon>
        <taxon>Clastoptera</taxon>
    </lineage>
</organism>
<dbReference type="InterPro" id="IPR057327">
    <property type="entry name" value="Vts1_dom"/>
</dbReference>
<dbReference type="InterPro" id="IPR058599">
    <property type="entry name" value="PHAT_Smg/ZCCHC2-like"/>
</dbReference>
<dbReference type="AlphaFoldDB" id="A0A1B6DUD1"/>
<dbReference type="Pfam" id="PF26034">
    <property type="entry name" value="PHAT_SMAUG"/>
    <property type="match status" value="1"/>
</dbReference>
<feature type="domain" description="CCHC-type" evidence="3">
    <location>
        <begin position="626"/>
        <end position="641"/>
    </location>
</feature>
<name>A0A1B6DUD1_9HEMI</name>
<dbReference type="PANTHER" id="PTHR16195:SF16">
    <property type="entry name" value="ZINC FINGER CCHC DOMAIN-CONTAINING PROTEIN 14"/>
    <property type="match status" value="1"/>
</dbReference>
<dbReference type="PROSITE" id="PS50158">
    <property type="entry name" value="ZF_CCHC"/>
    <property type="match status" value="1"/>
</dbReference>
<feature type="region of interest" description="Disordered" evidence="2">
    <location>
        <begin position="346"/>
        <end position="372"/>
    </location>
</feature>
<dbReference type="GO" id="GO:0003676">
    <property type="term" value="F:nucleic acid binding"/>
    <property type="evidence" value="ECO:0007669"/>
    <property type="project" value="InterPro"/>
</dbReference>
<dbReference type="InterPro" id="IPR042344">
    <property type="entry name" value="ZCCHC14"/>
</dbReference>
<feature type="compositionally biased region" description="Polar residues" evidence="2">
    <location>
        <begin position="257"/>
        <end position="276"/>
    </location>
</feature>
<feature type="region of interest" description="Disordered" evidence="2">
    <location>
        <begin position="437"/>
        <end position="551"/>
    </location>
</feature>
<dbReference type="Pfam" id="PF25479">
    <property type="entry name" value="Vts1"/>
    <property type="match status" value="1"/>
</dbReference>
<dbReference type="InterPro" id="IPR001878">
    <property type="entry name" value="Znf_CCHC"/>
</dbReference>